<dbReference type="PANTHER" id="PTHR43776:SF7">
    <property type="entry name" value="D,D-DIPEPTIDE TRANSPORT ATP-BINDING PROTEIN DDPF-RELATED"/>
    <property type="match status" value="1"/>
</dbReference>
<keyword evidence="4 6" id="KW-0067">ATP-binding</keyword>
<dbReference type="PROSITE" id="PS00211">
    <property type="entry name" value="ABC_TRANSPORTER_1"/>
    <property type="match status" value="1"/>
</dbReference>
<keyword evidence="7" id="KW-1185">Reference proteome</keyword>
<evidence type="ECO:0000256" key="2">
    <source>
        <dbReference type="ARBA" id="ARBA00022448"/>
    </source>
</evidence>
<dbReference type="CDD" id="cd03257">
    <property type="entry name" value="ABC_NikE_OppD_transporters"/>
    <property type="match status" value="2"/>
</dbReference>
<sequence length="578" mass="61721">MTADLQTPALIDRAADGAVPADALVVRDLVIDLIARRGPVPGATTGAPVTGDPAPGGGRPLVSVDNLVVPAGTSVGLVGESGSGKTLTALAVAGLLPWGIATYGGEVEVAGAEVRALRPAASRAHRSAHIGVVFQNPTSALNPRLRIATQLAEALPRDVPRAQRRADAAELLRLVGIADAEKTLGSFPHELSGGLNQRVVIAMALARRPSLLIADEPTTALDVSVQAQVLDLLDDLRRRLGIGILLVSHDIGVIADRTEHVYVMADGAVVEHGPTERVLGAPEHPYTQTLLAAVPSRLAPSRPASSRDRAAAADAAEAPLVELVDLHRSFTVRAPDGRRRHVALDGVSLDVQRGQSLGIVGESGSGKTTLARIVVGLDAPDSGGVRFDGVEPRRLRGAARQRWRRDVQYVFQDPYASLDPRLTVAQTLREPLELQRLGLDRRAVSARIDELLDDVELPRGFRDRLPAELSGGQRQRVGIARALASEPRLIVADEPVSALDLSVQARILRLLERLRAEHDLTYLFISHDLGVVRFLCEDVVVLRHGRIVEQGPTDDVLSRPQHPYTRALVDAIPGRAFA</sequence>
<dbReference type="SUPFAM" id="SSF52540">
    <property type="entry name" value="P-loop containing nucleoside triphosphate hydrolases"/>
    <property type="match status" value="2"/>
</dbReference>
<protein>
    <submittedName>
        <fullName evidence="6">ABC transporter ATP-binding protein</fullName>
    </submittedName>
</protein>
<organism evidence="6 7">
    <name type="scientific">Microbacterium gilvum</name>
    <dbReference type="NCBI Taxonomy" id="1336204"/>
    <lineage>
        <taxon>Bacteria</taxon>
        <taxon>Bacillati</taxon>
        <taxon>Actinomycetota</taxon>
        <taxon>Actinomycetes</taxon>
        <taxon>Micrococcales</taxon>
        <taxon>Microbacteriaceae</taxon>
        <taxon>Microbacterium</taxon>
    </lineage>
</organism>
<feature type="domain" description="ABC transporter" evidence="5">
    <location>
        <begin position="29"/>
        <end position="291"/>
    </location>
</feature>
<dbReference type="RefSeq" id="WP_345439085.1">
    <property type="nucleotide sequence ID" value="NZ_BAABKO010000003.1"/>
</dbReference>
<reference evidence="7" key="1">
    <citation type="journal article" date="2019" name="Int. J. Syst. Evol. Microbiol.">
        <title>The Global Catalogue of Microorganisms (GCM) 10K type strain sequencing project: providing services to taxonomists for standard genome sequencing and annotation.</title>
        <authorList>
            <consortium name="The Broad Institute Genomics Platform"/>
            <consortium name="The Broad Institute Genome Sequencing Center for Infectious Disease"/>
            <person name="Wu L."/>
            <person name="Ma J."/>
        </authorList>
    </citation>
    <scope>NUCLEOTIDE SEQUENCE [LARGE SCALE GENOMIC DNA]</scope>
    <source>
        <strain evidence="7">JCM 18537</strain>
    </source>
</reference>
<dbReference type="InterPro" id="IPR027417">
    <property type="entry name" value="P-loop_NTPase"/>
</dbReference>
<keyword evidence="2" id="KW-0813">Transport</keyword>
<evidence type="ECO:0000256" key="1">
    <source>
        <dbReference type="ARBA" id="ARBA00005417"/>
    </source>
</evidence>
<evidence type="ECO:0000256" key="3">
    <source>
        <dbReference type="ARBA" id="ARBA00022741"/>
    </source>
</evidence>
<comment type="similarity">
    <text evidence="1">Belongs to the ABC transporter superfamily.</text>
</comment>
<dbReference type="NCBIfam" id="NF007739">
    <property type="entry name" value="PRK10419.1"/>
    <property type="match status" value="2"/>
</dbReference>
<evidence type="ECO:0000313" key="7">
    <source>
        <dbReference type="Proteomes" id="UP001501645"/>
    </source>
</evidence>
<dbReference type="EMBL" id="BAABKO010000003">
    <property type="protein sequence ID" value="GAA4776883.1"/>
    <property type="molecule type" value="Genomic_DNA"/>
</dbReference>
<dbReference type="InterPro" id="IPR050319">
    <property type="entry name" value="ABC_transp_ATP-bind"/>
</dbReference>
<evidence type="ECO:0000259" key="5">
    <source>
        <dbReference type="PROSITE" id="PS50893"/>
    </source>
</evidence>
<dbReference type="Pfam" id="PF08352">
    <property type="entry name" value="oligo_HPY"/>
    <property type="match status" value="2"/>
</dbReference>
<dbReference type="PANTHER" id="PTHR43776">
    <property type="entry name" value="TRANSPORT ATP-BINDING PROTEIN"/>
    <property type="match status" value="1"/>
</dbReference>
<feature type="domain" description="ABC transporter" evidence="5">
    <location>
        <begin position="321"/>
        <end position="569"/>
    </location>
</feature>
<gene>
    <name evidence="6" type="ORF">GCM10023351_22050</name>
</gene>
<dbReference type="InterPro" id="IPR017871">
    <property type="entry name" value="ABC_transporter-like_CS"/>
</dbReference>
<dbReference type="InterPro" id="IPR003593">
    <property type="entry name" value="AAA+_ATPase"/>
</dbReference>
<dbReference type="PROSITE" id="PS50893">
    <property type="entry name" value="ABC_TRANSPORTER_2"/>
    <property type="match status" value="2"/>
</dbReference>
<dbReference type="Gene3D" id="3.40.50.300">
    <property type="entry name" value="P-loop containing nucleotide triphosphate hydrolases"/>
    <property type="match status" value="2"/>
</dbReference>
<keyword evidence="3" id="KW-0547">Nucleotide-binding</keyword>
<name>A0ABP9A9Y1_9MICO</name>
<dbReference type="NCBIfam" id="NF008453">
    <property type="entry name" value="PRK11308.1"/>
    <property type="match status" value="2"/>
</dbReference>
<evidence type="ECO:0000256" key="4">
    <source>
        <dbReference type="ARBA" id="ARBA00022840"/>
    </source>
</evidence>
<dbReference type="SMART" id="SM00382">
    <property type="entry name" value="AAA"/>
    <property type="match status" value="2"/>
</dbReference>
<evidence type="ECO:0000313" key="6">
    <source>
        <dbReference type="EMBL" id="GAA4776883.1"/>
    </source>
</evidence>
<dbReference type="GO" id="GO:0005524">
    <property type="term" value="F:ATP binding"/>
    <property type="evidence" value="ECO:0007669"/>
    <property type="project" value="UniProtKB-KW"/>
</dbReference>
<dbReference type="InterPro" id="IPR003439">
    <property type="entry name" value="ABC_transporter-like_ATP-bd"/>
</dbReference>
<dbReference type="Proteomes" id="UP001501645">
    <property type="component" value="Unassembled WGS sequence"/>
</dbReference>
<dbReference type="InterPro" id="IPR013563">
    <property type="entry name" value="Oligopep_ABC_C"/>
</dbReference>
<comment type="caution">
    <text evidence="6">The sequence shown here is derived from an EMBL/GenBank/DDBJ whole genome shotgun (WGS) entry which is preliminary data.</text>
</comment>
<proteinExistence type="inferred from homology"/>
<dbReference type="Pfam" id="PF00005">
    <property type="entry name" value="ABC_tran"/>
    <property type="match status" value="2"/>
</dbReference>
<accession>A0ABP9A9Y1</accession>